<feature type="domain" description="Polysaccharide pyruvyl transferase" evidence="1">
    <location>
        <begin position="53"/>
        <end position="295"/>
    </location>
</feature>
<dbReference type="EMBL" id="JABMKX010000008">
    <property type="protein sequence ID" value="NQX46882.1"/>
    <property type="molecule type" value="Genomic_DNA"/>
</dbReference>
<dbReference type="Proteomes" id="UP000711047">
    <property type="component" value="Unassembled WGS sequence"/>
</dbReference>
<accession>A0ABX2DQJ2</accession>
<dbReference type="InterPro" id="IPR007345">
    <property type="entry name" value="Polysacch_pyruvyl_Trfase"/>
</dbReference>
<organism evidence="2 3">
    <name type="scientific">Paenibacillus tritici</name>
    <dbReference type="NCBI Taxonomy" id="1873425"/>
    <lineage>
        <taxon>Bacteria</taxon>
        <taxon>Bacillati</taxon>
        <taxon>Bacillota</taxon>
        <taxon>Bacilli</taxon>
        <taxon>Bacillales</taxon>
        <taxon>Paenibacillaceae</taxon>
        <taxon>Paenibacillus</taxon>
    </lineage>
</organism>
<keyword evidence="2" id="KW-0808">Transferase</keyword>
<gene>
    <name evidence="2" type="ORF">HQN87_16200</name>
</gene>
<dbReference type="GO" id="GO:0016740">
    <property type="term" value="F:transferase activity"/>
    <property type="evidence" value="ECO:0007669"/>
    <property type="project" value="UniProtKB-KW"/>
</dbReference>
<keyword evidence="3" id="KW-1185">Reference proteome</keyword>
<dbReference type="RefSeq" id="WP_173135396.1">
    <property type="nucleotide sequence ID" value="NZ_JABMKX010000008.1"/>
</dbReference>
<evidence type="ECO:0000313" key="3">
    <source>
        <dbReference type="Proteomes" id="UP000711047"/>
    </source>
</evidence>
<dbReference type="Pfam" id="PF04230">
    <property type="entry name" value="PS_pyruv_trans"/>
    <property type="match status" value="1"/>
</dbReference>
<evidence type="ECO:0000313" key="2">
    <source>
        <dbReference type="EMBL" id="NQX46882.1"/>
    </source>
</evidence>
<sequence>MNQALEKLLPLSFRNYVSNIRVYQYYKGYLSYRNQYKGKSKTIFVVGSPEHDNLGDHAITYAQMNFLRKAFPDYTLIEIVANRLMHNMRCLELYSTPDDIFVLQGGGNFGIEYFREEEVRRKIISEFPNNKIIVFPQTIYFGDTELGRAEFKKTQDLYGSHKDLTLVAREATSYEIMKAGFRNNDVLLTPDIVMSLDLTDPPKERKGALLCIRADKESIFSDQDKASIQNYSSKHFSQITTTDTCILRPVSLEDRDHELNTLWNQFKEAEVVITDRLHGMIFAAITSTPCIALGNYNYKVVGSYEWIKHLGYVKFTNDLNRIPELIEELRQIEHPRYNNEFSARHYNQIIQSMSDSLNEPSASSIVTA</sequence>
<comment type="caution">
    <text evidence="2">The sequence shown here is derived from an EMBL/GenBank/DDBJ whole genome shotgun (WGS) entry which is preliminary data.</text>
</comment>
<proteinExistence type="predicted"/>
<reference evidence="2 3" key="1">
    <citation type="submission" date="2020-05" db="EMBL/GenBank/DDBJ databases">
        <title>Paenibacillus glebae, sp. nov., Paenibacillus humi sp. nov., Paenibacillus pedi sp. nov., Paenibacillus terrestris sp. nov. and Paenibacillus terricola sp. nov., isolated from a forest top soil sample.</title>
        <authorList>
            <person name="Qi S."/>
            <person name="Carlier A."/>
            <person name="Cnockaert M."/>
            <person name="Vandamme P."/>
        </authorList>
    </citation>
    <scope>NUCLEOTIDE SEQUENCE [LARGE SCALE GENOMIC DNA]</scope>
    <source>
        <strain evidence="2 3">LMG 29502</strain>
    </source>
</reference>
<protein>
    <submittedName>
        <fullName evidence="2">Polysaccharide pyruvyl transferase family protein</fullName>
    </submittedName>
</protein>
<name>A0ABX2DQJ2_9BACL</name>
<evidence type="ECO:0000259" key="1">
    <source>
        <dbReference type="Pfam" id="PF04230"/>
    </source>
</evidence>